<name>A0ABV8T4V9_9GAMM</name>
<dbReference type="Pfam" id="PF08281">
    <property type="entry name" value="Sigma70_r4_2"/>
    <property type="match status" value="1"/>
</dbReference>
<evidence type="ECO:0000313" key="8">
    <source>
        <dbReference type="Proteomes" id="UP001595904"/>
    </source>
</evidence>
<dbReference type="InterPro" id="IPR007627">
    <property type="entry name" value="RNA_pol_sigma70_r2"/>
</dbReference>
<comment type="caution">
    <text evidence="7">The sequence shown here is derived from an EMBL/GenBank/DDBJ whole genome shotgun (WGS) entry which is preliminary data.</text>
</comment>
<dbReference type="InterPro" id="IPR013249">
    <property type="entry name" value="RNA_pol_sigma70_r4_t2"/>
</dbReference>
<evidence type="ECO:0000256" key="1">
    <source>
        <dbReference type="ARBA" id="ARBA00010641"/>
    </source>
</evidence>
<dbReference type="InterPro" id="IPR014284">
    <property type="entry name" value="RNA_pol_sigma-70_dom"/>
</dbReference>
<sequence length="171" mass="19673">MTTTPPRDLKSLFLRYSGELRLYLARQIYCTHTAADLVQDAFVRLAQQPLDAGETNPRAYLYRVAHNLAIDHFRTEERRQTIVTPHEEMVDIPDEAPVPEHVLQNAQCLNEVERALAELPALTRQIFQLNRIDGLTHSEVARQLGISDSSVQKHLSRALQHTMQRLRRLSE</sequence>
<keyword evidence="8" id="KW-1185">Reference proteome</keyword>
<proteinExistence type="inferred from homology"/>
<dbReference type="InterPro" id="IPR013325">
    <property type="entry name" value="RNA_pol_sigma_r2"/>
</dbReference>
<dbReference type="InterPro" id="IPR013324">
    <property type="entry name" value="RNA_pol_sigma_r3/r4-like"/>
</dbReference>
<evidence type="ECO:0000259" key="5">
    <source>
        <dbReference type="Pfam" id="PF04542"/>
    </source>
</evidence>
<protein>
    <submittedName>
        <fullName evidence="7">RNA polymerase sigma factor</fullName>
    </submittedName>
</protein>
<dbReference type="InterPro" id="IPR036388">
    <property type="entry name" value="WH-like_DNA-bd_sf"/>
</dbReference>
<dbReference type="SUPFAM" id="SSF88946">
    <property type="entry name" value="Sigma2 domain of RNA polymerase sigma factors"/>
    <property type="match status" value="1"/>
</dbReference>
<keyword evidence="2" id="KW-0805">Transcription regulation</keyword>
<evidence type="ECO:0000256" key="2">
    <source>
        <dbReference type="ARBA" id="ARBA00023015"/>
    </source>
</evidence>
<organism evidence="7 8">
    <name type="scientific">Steroidobacter flavus</name>
    <dbReference type="NCBI Taxonomy" id="1842136"/>
    <lineage>
        <taxon>Bacteria</taxon>
        <taxon>Pseudomonadati</taxon>
        <taxon>Pseudomonadota</taxon>
        <taxon>Gammaproteobacteria</taxon>
        <taxon>Steroidobacterales</taxon>
        <taxon>Steroidobacteraceae</taxon>
        <taxon>Steroidobacter</taxon>
    </lineage>
</organism>
<dbReference type="Gene3D" id="1.10.1740.10">
    <property type="match status" value="1"/>
</dbReference>
<dbReference type="PANTHER" id="PTHR43133">
    <property type="entry name" value="RNA POLYMERASE ECF-TYPE SIGMA FACTO"/>
    <property type="match status" value="1"/>
</dbReference>
<evidence type="ECO:0000256" key="4">
    <source>
        <dbReference type="ARBA" id="ARBA00023163"/>
    </source>
</evidence>
<dbReference type="RefSeq" id="WP_380604356.1">
    <property type="nucleotide sequence ID" value="NZ_JBHSDU010000015.1"/>
</dbReference>
<evidence type="ECO:0000259" key="6">
    <source>
        <dbReference type="Pfam" id="PF08281"/>
    </source>
</evidence>
<comment type="similarity">
    <text evidence="1">Belongs to the sigma-70 factor family. ECF subfamily.</text>
</comment>
<dbReference type="PANTHER" id="PTHR43133:SF63">
    <property type="entry name" value="RNA POLYMERASE SIGMA FACTOR FECI-RELATED"/>
    <property type="match status" value="1"/>
</dbReference>
<keyword evidence="3" id="KW-0731">Sigma factor</keyword>
<gene>
    <name evidence="7" type="ORF">ACFPN2_32065</name>
</gene>
<dbReference type="Proteomes" id="UP001595904">
    <property type="component" value="Unassembled WGS sequence"/>
</dbReference>
<dbReference type="NCBIfam" id="TIGR02937">
    <property type="entry name" value="sigma70-ECF"/>
    <property type="match status" value="1"/>
</dbReference>
<accession>A0ABV8T4V9</accession>
<dbReference type="Gene3D" id="1.10.10.10">
    <property type="entry name" value="Winged helix-like DNA-binding domain superfamily/Winged helix DNA-binding domain"/>
    <property type="match status" value="1"/>
</dbReference>
<dbReference type="SUPFAM" id="SSF88659">
    <property type="entry name" value="Sigma3 and sigma4 domains of RNA polymerase sigma factors"/>
    <property type="match status" value="1"/>
</dbReference>
<dbReference type="EMBL" id="JBHSDU010000015">
    <property type="protein sequence ID" value="MFC4313754.1"/>
    <property type="molecule type" value="Genomic_DNA"/>
</dbReference>
<dbReference type="CDD" id="cd06171">
    <property type="entry name" value="Sigma70_r4"/>
    <property type="match status" value="1"/>
</dbReference>
<reference evidence="8" key="1">
    <citation type="journal article" date="2019" name="Int. J. Syst. Evol. Microbiol.">
        <title>The Global Catalogue of Microorganisms (GCM) 10K type strain sequencing project: providing services to taxonomists for standard genome sequencing and annotation.</title>
        <authorList>
            <consortium name="The Broad Institute Genomics Platform"/>
            <consortium name="The Broad Institute Genome Sequencing Center for Infectious Disease"/>
            <person name="Wu L."/>
            <person name="Ma J."/>
        </authorList>
    </citation>
    <scope>NUCLEOTIDE SEQUENCE [LARGE SCALE GENOMIC DNA]</scope>
    <source>
        <strain evidence="8">CGMCC 1.10759</strain>
    </source>
</reference>
<evidence type="ECO:0000313" key="7">
    <source>
        <dbReference type="EMBL" id="MFC4313754.1"/>
    </source>
</evidence>
<dbReference type="Pfam" id="PF04542">
    <property type="entry name" value="Sigma70_r2"/>
    <property type="match status" value="1"/>
</dbReference>
<feature type="domain" description="RNA polymerase sigma-70 region 2" evidence="5">
    <location>
        <begin position="12"/>
        <end position="78"/>
    </location>
</feature>
<keyword evidence="4" id="KW-0804">Transcription</keyword>
<evidence type="ECO:0000256" key="3">
    <source>
        <dbReference type="ARBA" id="ARBA00023082"/>
    </source>
</evidence>
<feature type="domain" description="RNA polymerase sigma factor 70 region 4 type 2" evidence="6">
    <location>
        <begin position="110"/>
        <end position="161"/>
    </location>
</feature>
<dbReference type="InterPro" id="IPR039425">
    <property type="entry name" value="RNA_pol_sigma-70-like"/>
</dbReference>